<evidence type="ECO:0000313" key="6">
    <source>
        <dbReference type="EMBL" id="MFC7198760.1"/>
    </source>
</evidence>
<comment type="caution">
    <text evidence="6">The sequence shown here is derived from an EMBL/GenBank/DDBJ whole genome shotgun (WGS) entry which is preliminary data.</text>
</comment>
<keyword evidence="3 6" id="KW-0560">Oxidoreductase</keyword>
<reference evidence="6 7" key="1">
    <citation type="journal article" date="2019" name="Int. J. Syst. Evol. Microbiol.">
        <title>The Global Catalogue of Microorganisms (GCM) 10K type strain sequencing project: providing services to taxonomists for standard genome sequencing and annotation.</title>
        <authorList>
            <consortium name="The Broad Institute Genomics Platform"/>
            <consortium name="The Broad Institute Genome Sequencing Center for Infectious Disease"/>
            <person name="Wu L."/>
            <person name="Ma J."/>
        </authorList>
    </citation>
    <scope>NUCLEOTIDE SEQUENCE [LARGE SCALE GENOMIC DNA]</scope>
    <source>
        <strain evidence="6 7">XZGYJ-43</strain>
    </source>
</reference>
<dbReference type="InterPro" id="IPR011251">
    <property type="entry name" value="Luciferase-like_dom"/>
</dbReference>
<keyword evidence="1" id="KW-0285">Flavoprotein</keyword>
<dbReference type="SUPFAM" id="SSF51679">
    <property type="entry name" value="Bacterial luciferase-like"/>
    <property type="match status" value="1"/>
</dbReference>
<evidence type="ECO:0000256" key="4">
    <source>
        <dbReference type="ARBA" id="ARBA00023033"/>
    </source>
</evidence>
<evidence type="ECO:0000259" key="5">
    <source>
        <dbReference type="Pfam" id="PF00296"/>
    </source>
</evidence>
<accession>A0ABD5Z0S1</accession>
<evidence type="ECO:0000256" key="3">
    <source>
        <dbReference type="ARBA" id="ARBA00023002"/>
    </source>
</evidence>
<dbReference type="InterPro" id="IPR019921">
    <property type="entry name" value="Lucif-like_OxRdtase_Rv2161c"/>
</dbReference>
<gene>
    <name evidence="6" type="ORF">ACFQJ9_04885</name>
</gene>
<dbReference type="Proteomes" id="UP001596447">
    <property type="component" value="Unassembled WGS sequence"/>
</dbReference>
<keyword evidence="7" id="KW-1185">Reference proteome</keyword>
<evidence type="ECO:0000256" key="2">
    <source>
        <dbReference type="ARBA" id="ARBA00022643"/>
    </source>
</evidence>
<proteinExistence type="predicted"/>
<keyword evidence="4" id="KW-0503">Monooxygenase</keyword>
<dbReference type="NCBIfam" id="TIGR03619">
    <property type="entry name" value="F420_Rv2161c"/>
    <property type="match status" value="1"/>
</dbReference>
<dbReference type="Pfam" id="PF00296">
    <property type="entry name" value="Bac_luciferase"/>
    <property type="match status" value="1"/>
</dbReference>
<dbReference type="InterPro" id="IPR020020">
    <property type="entry name" value="Luciferase-type_oxidoreductase"/>
</dbReference>
<organism evidence="6 7">
    <name type="scientific">Halospeciosus flavus</name>
    <dbReference type="NCBI Taxonomy" id="3032283"/>
    <lineage>
        <taxon>Archaea</taxon>
        <taxon>Methanobacteriati</taxon>
        <taxon>Methanobacteriota</taxon>
        <taxon>Stenosarchaea group</taxon>
        <taxon>Halobacteria</taxon>
        <taxon>Halobacteriales</taxon>
        <taxon>Halobacteriaceae</taxon>
        <taxon>Halospeciosus</taxon>
    </lineage>
</organism>
<dbReference type="GO" id="GO:0004497">
    <property type="term" value="F:monooxygenase activity"/>
    <property type="evidence" value="ECO:0007669"/>
    <property type="project" value="UniProtKB-KW"/>
</dbReference>
<dbReference type="PANTHER" id="PTHR30011:SF16">
    <property type="entry name" value="C2H2 FINGER DOMAIN TRANSCRIPTION FACTOR (EUROFUNG)-RELATED"/>
    <property type="match status" value="1"/>
</dbReference>
<feature type="domain" description="Luciferase-like" evidence="5">
    <location>
        <begin position="22"/>
        <end position="302"/>
    </location>
</feature>
<sequence length="309" mass="33899">MPDHRNRGFERIAGGDDLSVGVFLPVGTDDAVPEMDGQAELAARAEERGFDAVWFRDVPTYWPKFGDAGHVYDPWSFLGHVAAHTEEVALATGAVVLPLRHPLHVAKAAASVDQLSDGRLVLGVASGDRPPEFPAFDVEMDERGELVRESVEVLRACWTESFPELDSQFGTLDGRLDVVPKPVAETVPLFVAGHAQQSREWIAEHADGWAQYTFPEDTLEAFVGEYREKTDERKPYVQSTRIRLKDDPTADAEPIHQGYAAGSEWVREKFDALSAAGVDHVAVGVEAGIPDQTPEAALDRFATQVLDAR</sequence>
<dbReference type="RefSeq" id="WP_279528718.1">
    <property type="nucleotide sequence ID" value="NZ_CP122312.1"/>
</dbReference>
<dbReference type="InterPro" id="IPR051260">
    <property type="entry name" value="Diverse_substr_monoxygenases"/>
</dbReference>
<keyword evidence="2" id="KW-0288">FMN</keyword>
<evidence type="ECO:0000313" key="7">
    <source>
        <dbReference type="Proteomes" id="UP001596447"/>
    </source>
</evidence>
<dbReference type="PANTHER" id="PTHR30011">
    <property type="entry name" value="ALKANESULFONATE MONOOXYGENASE-RELATED"/>
    <property type="match status" value="1"/>
</dbReference>
<dbReference type="AlphaFoldDB" id="A0ABD5Z0S1"/>
<dbReference type="EC" id="1.-.-.-" evidence="6"/>
<name>A0ABD5Z0S1_9EURY</name>
<dbReference type="EMBL" id="JBHTAR010000011">
    <property type="protein sequence ID" value="MFC7198760.1"/>
    <property type="molecule type" value="Genomic_DNA"/>
</dbReference>
<dbReference type="NCBIfam" id="TIGR03571">
    <property type="entry name" value="lucif_BA3436"/>
    <property type="match status" value="1"/>
</dbReference>
<dbReference type="Gene3D" id="3.20.20.30">
    <property type="entry name" value="Luciferase-like domain"/>
    <property type="match status" value="1"/>
</dbReference>
<protein>
    <submittedName>
        <fullName evidence="6">TIGR03571 family LLM class oxidoreductase</fullName>
        <ecNumber evidence="6">1.-.-.-</ecNumber>
    </submittedName>
</protein>
<dbReference type="InterPro" id="IPR036661">
    <property type="entry name" value="Luciferase-like_sf"/>
</dbReference>
<evidence type="ECO:0000256" key="1">
    <source>
        <dbReference type="ARBA" id="ARBA00022630"/>
    </source>
</evidence>